<dbReference type="EMBL" id="KZ301975">
    <property type="protein sequence ID" value="PFH53054.1"/>
    <property type="molecule type" value="Genomic_DNA"/>
</dbReference>
<sequence>MPCSGFQFRFNDFPYLLVEVISDLSTEKDRYRMLIQAATLLRLAHASVSDGTMSDGQFTLMALNIDNNLCAERYLLCKDGTTVPFIKKSFDLTRATDVIEFSLSFNSKSVIQSSINQLGYKGESIKASTNVVAKRFHSITEDKNSKPQRTEGSQSKRSERSNRQGGHQITRNPVIISTLAERGYGVDIPPDDCDWETLASASCFSLLIPFTF</sequence>
<protein>
    <submittedName>
        <fullName evidence="2">Uncharacterized protein</fullName>
    </submittedName>
</protein>
<gene>
    <name evidence="2" type="ORF">AMATHDRAFT_45692</name>
</gene>
<accession>A0A2A9NUK8</accession>
<evidence type="ECO:0000313" key="2">
    <source>
        <dbReference type="EMBL" id="PFH53054.1"/>
    </source>
</evidence>
<evidence type="ECO:0000313" key="3">
    <source>
        <dbReference type="Proteomes" id="UP000242287"/>
    </source>
</evidence>
<keyword evidence="3" id="KW-1185">Reference proteome</keyword>
<evidence type="ECO:0000256" key="1">
    <source>
        <dbReference type="SAM" id="MobiDB-lite"/>
    </source>
</evidence>
<feature type="compositionally biased region" description="Basic and acidic residues" evidence="1">
    <location>
        <begin position="138"/>
        <end position="162"/>
    </location>
</feature>
<dbReference type="Proteomes" id="UP000242287">
    <property type="component" value="Unassembled WGS sequence"/>
</dbReference>
<name>A0A2A9NUK8_9AGAR</name>
<dbReference type="AlphaFoldDB" id="A0A2A9NUK8"/>
<proteinExistence type="predicted"/>
<feature type="region of interest" description="Disordered" evidence="1">
    <location>
        <begin position="138"/>
        <end position="172"/>
    </location>
</feature>
<organism evidence="2 3">
    <name type="scientific">Amanita thiersii Skay4041</name>
    <dbReference type="NCBI Taxonomy" id="703135"/>
    <lineage>
        <taxon>Eukaryota</taxon>
        <taxon>Fungi</taxon>
        <taxon>Dikarya</taxon>
        <taxon>Basidiomycota</taxon>
        <taxon>Agaricomycotina</taxon>
        <taxon>Agaricomycetes</taxon>
        <taxon>Agaricomycetidae</taxon>
        <taxon>Agaricales</taxon>
        <taxon>Pluteineae</taxon>
        <taxon>Amanitaceae</taxon>
        <taxon>Amanita</taxon>
    </lineage>
</organism>
<reference evidence="2 3" key="1">
    <citation type="submission" date="2014-02" db="EMBL/GenBank/DDBJ databases">
        <title>Transposable element dynamics among asymbiotic and ectomycorrhizal Amanita fungi.</title>
        <authorList>
            <consortium name="DOE Joint Genome Institute"/>
            <person name="Hess J."/>
            <person name="Skrede I."/>
            <person name="Wolfe B."/>
            <person name="LaButti K."/>
            <person name="Ohm R.A."/>
            <person name="Grigoriev I.V."/>
            <person name="Pringle A."/>
        </authorList>
    </citation>
    <scope>NUCLEOTIDE SEQUENCE [LARGE SCALE GENOMIC DNA]</scope>
    <source>
        <strain evidence="2 3">SKay4041</strain>
    </source>
</reference>
<dbReference type="OrthoDB" id="3247070at2759"/>